<reference evidence="2 3" key="1">
    <citation type="journal article" date="2012" name="Appl. Environ. Microbiol.">
        <title>Draft genome sequence of a psychrotolerant sulfur-oxidizing bacterium, Sulfuricella denitrificans skB26, and proteomic insights into cold adaptation.</title>
        <authorList>
            <person name="Watanabe T."/>
            <person name="Kojima H."/>
            <person name="Fukui M."/>
        </authorList>
    </citation>
    <scope>NUCLEOTIDE SEQUENCE [LARGE SCALE GENOMIC DNA]</scope>
    <source>
        <strain evidence="3">skB26</strain>
    </source>
</reference>
<keyword evidence="3" id="KW-1185">Reference proteome</keyword>
<dbReference type="PANTHER" id="PTHR13832:SF860">
    <property type="entry name" value="PROTEIN PHOSPHATASE PHPP"/>
    <property type="match status" value="1"/>
</dbReference>
<evidence type="ECO:0000313" key="3">
    <source>
        <dbReference type="Proteomes" id="UP000015559"/>
    </source>
</evidence>
<dbReference type="CDD" id="cd00143">
    <property type="entry name" value="PP2Cc"/>
    <property type="match status" value="1"/>
</dbReference>
<dbReference type="Gene3D" id="3.60.40.10">
    <property type="entry name" value="PPM-type phosphatase domain"/>
    <property type="match status" value="1"/>
</dbReference>
<name>S6AIL1_SULDS</name>
<dbReference type="SUPFAM" id="SSF81606">
    <property type="entry name" value="PP2C-like"/>
    <property type="match status" value="1"/>
</dbReference>
<dbReference type="Proteomes" id="UP000015559">
    <property type="component" value="Chromosome"/>
</dbReference>
<dbReference type="eggNOG" id="COG0631">
    <property type="taxonomic scope" value="Bacteria"/>
</dbReference>
<dbReference type="InterPro" id="IPR036457">
    <property type="entry name" value="PPM-type-like_dom_sf"/>
</dbReference>
<evidence type="ECO:0000313" key="2">
    <source>
        <dbReference type="EMBL" id="BAN34364.1"/>
    </source>
</evidence>
<evidence type="ECO:0000259" key="1">
    <source>
        <dbReference type="PROSITE" id="PS51746"/>
    </source>
</evidence>
<dbReference type="SMART" id="SM00332">
    <property type="entry name" value="PP2Cc"/>
    <property type="match status" value="1"/>
</dbReference>
<organism evidence="2 3">
    <name type="scientific">Sulfuricella denitrificans (strain DSM 22764 / NBRC 105220 / skB26)</name>
    <dbReference type="NCBI Taxonomy" id="1163617"/>
    <lineage>
        <taxon>Bacteria</taxon>
        <taxon>Pseudomonadati</taxon>
        <taxon>Pseudomonadota</taxon>
        <taxon>Betaproteobacteria</taxon>
        <taxon>Nitrosomonadales</taxon>
        <taxon>Sulfuricellaceae</taxon>
        <taxon>Sulfuricella</taxon>
    </lineage>
</organism>
<sequence>MKFSIFQSSRQGGRRYNQDRLAYSYSRDALLMVVADGMGGHFHGEIASQIAVQFLVENFQKLATPALKDPFRFLIDTLNQAHEAIGDYVLAHGLSEHPRTTCVACVVQDNQAYWAHVGDTRLYLFHGGKLATRTRDHSLVQQLFEQGIITEDEMTTHPERNKVYSCLGGPIPPDIELSRKMQLREGDTLLMCSDGLWGLLSTDEIASILDTYPITTAIPELLDHAELRGGEEGDNLSAVGMRWGEEKLLTPRTISTATMPLDTYTVQLNTFSVERGAEGEQDVTEADIERAIAEIQAAIQKYSK</sequence>
<dbReference type="SMART" id="SM00331">
    <property type="entry name" value="PP2C_SIG"/>
    <property type="match status" value="1"/>
</dbReference>
<dbReference type="RefSeq" id="WP_009206689.1">
    <property type="nucleotide sequence ID" value="NC_022357.1"/>
</dbReference>
<dbReference type="OrthoDB" id="9801841at2"/>
<protein>
    <submittedName>
        <fullName evidence="2">Ser/Thr phosphatase</fullName>
    </submittedName>
</protein>
<dbReference type="PROSITE" id="PS51746">
    <property type="entry name" value="PPM_2"/>
    <property type="match status" value="1"/>
</dbReference>
<accession>S6AIL1</accession>
<dbReference type="Pfam" id="PF13672">
    <property type="entry name" value="PP2C_2"/>
    <property type="match status" value="1"/>
</dbReference>
<dbReference type="PANTHER" id="PTHR13832">
    <property type="entry name" value="PROTEIN PHOSPHATASE 2C"/>
    <property type="match status" value="1"/>
</dbReference>
<dbReference type="KEGG" id="sdr:SCD_n00516"/>
<gene>
    <name evidence="2" type="ORF">SCD_n00516</name>
</gene>
<proteinExistence type="predicted"/>
<dbReference type="InterPro" id="IPR015655">
    <property type="entry name" value="PP2C"/>
</dbReference>
<dbReference type="GO" id="GO:0004722">
    <property type="term" value="F:protein serine/threonine phosphatase activity"/>
    <property type="evidence" value="ECO:0007669"/>
    <property type="project" value="InterPro"/>
</dbReference>
<feature type="domain" description="PPM-type phosphatase" evidence="1">
    <location>
        <begin position="2"/>
        <end position="243"/>
    </location>
</feature>
<dbReference type="EMBL" id="AP013066">
    <property type="protein sequence ID" value="BAN34364.1"/>
    <property type="molecule type" value="Genomic_DNA"/>
</dbReference>
<dbReference type="InterPro" id="IPR001932">
    <property type="entry name" value="PPM-type_phosphatase-like_dom"/>
</dbReference>
<dbReference type="AlphaFoldDB" id="S6AIL1"/>
<dbReference type="HOGENOM" id="CLU_034545_5_0_4"/>
<dbReference type="STRING" id="1163617.SCD_n00516"/>